<evidence type="ECO:0000313" key="2">
    <source>
        <dbReference type="Proteomes" id="UP000095282"/>
    </source>
</evidence>
<protein>
    <submittedName>
        <fullName evidence="3">FBA_2 domain-containing protein</fullName>
    </submittedName>
</protein>
<keyword evidence="2" id="KW-1185">Reference proteome</keyword>
<accession>A0A1I7TLN1</accession>
<dbReference type="WBParaSite" id="Csp11.Scaffold628.g7147.t1">
    <property type="protein sequence ID" value="Csp11.Scaffold628.g7147.t1"/>
    <property type="gene ID" value="Csp11.Scaffold628.g7147"/>
</dbReference>
<evidence type="ECO:0000313" key="3">
    <source>
        <dbReference type="WBParaSite" id="Csp11.Scaffold628.g7147.t1"/>
    </source>
</evidence>
<feature type="domain" description="Sdz-33 F-box" evidence="1">
    <location>
        <begin position="1"/>
        <end position="36"/>
    </location>
</feature>
<sequence>MKCRIIKIANNSLTTTDFNEYLDAWMAGEAPKLENFVALFPNLDLSIVMKDIECEVMNTEDNFTFAKGPYKIKREHDGRCAKVFGSISEGWHTHVQVDSFEFQVLE</sequence>
<organism evidence="2 3">
    <name type="scientific">Caenorhabditis tropicalis</name>
    <dbReference type="NCBI Taxonomy" id="1561998"/>
    <lineage>
        <taxon>Eukaryota</taxon>
        <taxon>Metazoa</taxon>
        <taxon>Ecdysozoa</taxon>
        <taxon>Nematoda</taxon>
        <taxon>Chromadorea</taxon>
        <taxon>Rhabditida</taxon>
        <taxon>Rhabditina</taxon>
        <taxon>Rhabditomorpha</taxon>
        <taxon>Rhabditoidea</taxon>
        <taxon>Rhabditidae</taxon>
        <taxon>Peloderinae</taxon>
        <taxon>Caenorhabditis</taxon>
    </lineage>
</organism>
<dbReference type="Pfam" id="PF07735">
    <property type="entry name" value="FBA_2"/>
    <property type="match status" value="1"/>
</dbReference>
<proteinExistence type="predicted"/>
<dbReference type="Proteomes" id="UP000095282">
    <property type="component" value="Unplaced"/>
</dbReference>
<reference evidence="3" key="1">
    <citation type="submission" date="2016-11" db="UniProtKB">
        <authorList>
            <consortium name="WormBaseParasite"/>
        </authorList>
    </citation>
    <scope>IDENTIFICATION</scope>
</reference>
<dbReference type="AlphaFoldDB" id="A0A1I7TLN1"/>
<dbReference type="InterPro" id="IPR012885">
    <property type="entry name" value="F-box_Sdz-33"/>
</dbReference>
<evidence type="ECO:0000259" key="1">
    <source>
        <dbReference type="Pfam" id="PF07735"/>
    </source>
</evidence>
<name>A0A1I7TLN1_9PELO</name>